<dbReference type="InterPro" id="IPR049552">
    <property type="entry name" value="PKS_DH_N"/>
</dbReference>
<feature type="non-terminal residue" evidence="5">
    <location>
        <position position="1"/>
    </location>
</feature>
<dbReference type="Pfam" id="PF22953">
    <property type="entry name" value="SpnB_Rossmann"/>
    <property type="match status" value="1"/>
</dbReference>
<dbReference type="InterPro" id="IPR020807">
    <property type="entry name" value="PKS_DH"/>
</dbReference>
<dbReference type="EMBL" id="FPJO01000101">
    <property type="protein sequence ID" value="SFY45639.1"/>
    <property type="molecule type" value="Genomic_DNA"/>
</dbReference>
<evidence type="ECO:0000256" key="1">
    <source>
        <dbReference type="ARBA" id="ARBA00022679"/>
    </source>
</evidence>
<evidence type="ECO:0000259" key="4">
    <source>
        <dbReference type="PROSITE" id="PS52019"/>
    </source>
</evidence>
<dbReference type="PANTHER" id="PTHR43775:SF51">
    <property type="entry name" value="INACTIVE PHENOLPHTHIOCEROL SYNTHESIS POLYKETIDE SYNTHASE TYPE I PKS1-RELATED"/>
    <property type="match status" value="1"/>
</dbReference>
<dbReference type="STRING" id="1893.SAMN02787144_11011"/>
<dbReference type="RefSeq" id="WP_177328415.1">
    <property type="nucleotide sequence ID" value="NZ_FPJO01000101.1"/>
</dbReference>
<evidence type="ECO:0000256" key="2">
    <source>
        <dbReference type="ARBA" id="ARBA00023268"/>
    </source>
</evidence>
<feature type="domain" description="PKS/mFAS DH" evidence="4">
    <location>
        <begin position="56"/>
        <end position="330"/>
    </location>
</feature>
<accession>A0A1K2FD40</accession>
<dbReference type="Pfam" id="PF14765">
    <property type="entry name" value="PS-DH"/>
    <property type="match status" value="1"/>
</dbReference>
<dbReference type="InterPro" id="IPR036291">
    <property type="entry name" value="NAD(P)-bd_dom_sf"/>
</dbReference>
<proteinExistence type="predicted"/>
<dbReference type="InterPro" id="IPR055123">
    <property type="entry name" value="SpnB-like_Rossmann"/>
</dbReference>
<dbReference type="SMART" id="SM00826">
    <property type="entry name" value="PKS_DH"/>
    <property type="match status" value="1"/>
</dbReference>
<dbReference type="SUPFAM" id="SSF51735">
    <property type="entry name" value="NAD(P)-binding Rossmann-fold domains"/>
    <property type="match status" value="1"/>
</dbReference>
<dbReference type="GO" id="GO:0004312">
    <property type="term" value="F:fatty acid synthase activity"/>
    <property type="evidence" value="ECO:0007669"/>
    <property type="project" value="TreeGrafter"/>
</dbReference>
<dbReference type="Gene3D" id="3.30.70.3290">
    <property type="match status" value="1"/>
</dbReference>
<dbReference type="PROSITE" id="PS52019">
    <property type="entry name" value="PKS_MFAS_DH"/>
    <property type="match status" value="1"/>
</dbReference>
<protein>
    <submittedName>
        <fullName evidence="5">Polyketide synthase dehydratase</fullName>
    </submittedName>
</protein>
<name>A0A1K2FD40_STRAR</name>
<evidence type="ECO:0000313" key="6">
    <source>
        <dbReference type="Proteomes" id="UP000181909"/>
    </source>
</evidence>
<dbReference type="Pfam" id="PF21089">
    <property type="entry name" value="PKS_DH_N"/>
    <property type="match status" value="1"/>
</dbReference>
<dbReference type="Gene3D" id="3.40.50.11460">
    <property type="match status" value="1"/>
</dbReference>
<dbReference type="InterPro" id="IPR049551">
    <property type="entry name" value="PKS_DH_C"/>
</dbReference>
<feature type="region of interest" description="N-terminal hotdog fold" evidence="3">
    <location>
        <begin position="56"/>
        <end position="180"/>
    </location>
</feature>
<dbReference type="GO" id="GO:0006633">
    <property type="term" value="P:fatty acid biosynthetic process"/>
    <property type="evidence" value="ECO:0007669"/>
    <property type="project" value="TreeGrafter"/>
</dbReference>
<dbReference type="InterPro" id="IPR042104">
    <property type="entry name" value="PKS_dehydratase_sf"/>
</dbReference>
<evidence type="ECO:0000256" key="3">
    <source>
        <dbReference type="PROSITE-ProRule" id="PRU01363"/>
    </source>
</evidence>
<feature type="active site" description="Proton acceptor; for dehydratase activity" evidence="3">
    <location>
        <position position="88"/>
    </location>
</feature>
<evidence type="ECO:0000313" key="5">
    <source>
        <dbReference type="EMBL" id="SFY45639.1"/>
    </source>
</evidence>
<dbReference type="Proteomes" id="UP000181909">
    <property type="component" value="Unassembled WGS sequence"/>
</dbReference>
<dbReference type="InterPro" id="IPR049900">
    <property type="entry name" value="PKS_mFAS_DH"/>
</dbReference>
<dbReference type="PANTHER" id="PTHR43775">
    <property type="entry name" value="FATTY ACID SYNTHASE"/>
    <property type="match status" value="1"/>
</dbReference>
<sequence length="435" mass="45334">LHVRGTRIDWTTYYANTGAQHTDLPTYAFQHQHYWPEVVPGLNGDVTGFGLHNAEHPLLGAEVLLADGDGLVLTSRLSLDSHPWLTDHAIFGSVLLPGTAFVEIALHAGERIGCGALEELTLQAPLVLPERGAMMLQVVVGTADADGRRQVTVHSTPAGSEDETWTLHASGVVATETLVPGTALAEWPPRDAEAVPVDGMYDSMTEIGYGYGPVFQGLRAVWRRGGELFAEVALPEEAVEQAGRFGLHPALLDSALHAIGVGGGLAGLEGPGLPFAWTGVSLFAVGSPVLRARITATDGTVSLDLADGAGSPVGRIGSLVLRPVTAEQLDGAAHSDSSDSLFRLEWAPAPTGAAQASQDTAEFDVLVVPATEADADVVSGVHTAVVDVLAQVQEWLASDRDANARLVVVTCGAVGEVSDLGAAAVWGLVRSAQSE</sequence>
<organism evidence="5 6">
    <name type="scientific">Streptomyces atratus</name>
    <dbReference type="NCBI Taxonomy" id="1893"/>
    <lineage>
        <taxon>Bacteria</taxon>
        <taxon>Bacillati</taxon>
        <taxon>Actinomycetota</taxon>
        <taxon>Actinomycetes</taxon>
        <taxon>Kitasatosporales</taxon>
        <taxon>Streptomycetaceae</taxon>
        <taxon>Streptomyces</taxon>
    </lineage>
</organism>
<keyword evidence="1" id="KW-0808">Transferase</keyword>
<dbReference type="AlphaFoldDB" id="A0A1K2FD40"/>
<reference evidence="5 6" key="1">
    <citation type="submission" date="2016-11" db="EMBL/GenBank/DDBJ databases">
        <authorList>
            <person name="Jaros S."/>
            <person name="Januszkiewicz K."/>
            <person name="Wedrychowicz H."/>
        </authorList>
    </citation>
    <scope>NUCLEOTIDE SEQUENCE [LARGE SCALE GENOMIC DNA]</scope>
    <source>
        <strain evidence="5 6">OK807</strain>
    </source>
</reference>
<gene>
    <name evidence="5" type="ORF">SAMN02787144_11011</name>
</gene>
<dbReference type="InterPro" id="IPR050091">
    <property type="entry name" value="PKS_NRPS_Biosynth_Enz"/>
</dbReference>
<keyword evidence="2" id="KW-0511">Multifunctional enzyme</keyword>
<feature type="active site" description="Proton donor; for dehydratase activity" evidence="3">
    <location>
        <position position="253"/>
    </location>
</feature>
<feature type="region of interest" description="C-terminal hotdog fold" evidence="3">
    <location>
        <begin position="192"/>
        <end position="330"/>
    </location>
</feature>
<dbReference type="Gene3D" id="3.10.129.110">
    <property type="entry name" value="Polyketide synthase dehydratase"/>
    <property type="match status" value="1"/>
</dbReference>
<feature type="non-terminal residue" evidence="5">
    <location>
        <position position="435"/>
    </location>
</feature>